<dbReference type="InterPro" id="IPR011650">
    <property type="entry name" value="Peptidase_M20_dimer"/>
</dbReference>
<accession>A0A7W9ZF72</accession>
<dbReference type="SUPFAM" id="SSF53187">
    <property type="entry name" value="Zn-dependent exopeptidases"/>
    <property type="match status" value="1"/>
</dbReference>
<gene>
    <name evidence="9" type="ORF">FHS48_001423</name>
</gene>
<dbReference type="PANTHER" id="PTHR43808">
    <property type="entry name" value="ACETYLORNITHINE DEACETYLASE"/>
    <property type="match status" value="1"/>
</dbReference>
<dbReference type="SUPFAM" id="SSF55031">
    <property type="entry name" value="Bacterial exopeptidase dimerisation domain"/>
    <property type="match status" value="1"/>
</dbReference>
<dbReference type="Proteomes" id="UP000544872">
    <property type="component" value="Unassembled WGS sequence"/>
</dbReference>
<evidence type="ECO:0000313" key="9">
    <source>
        <dbReference type="EMBL" id="MBB6210013.1"/>
    </source>
</evidence>
<keyword evidence="10" id="KW-1185">Reference proteome</keyword>
<evidence type="ECO:0000256" key="2">
    <source>
        <dbReference type="ARBA" id="ARBA00001947"/>
    </source>
</evidence>
<keyword evidence="6" id="KW-0862">Zinc</keyword>
<reference evidence="9 10" key="1">
    <citation type="submission" date="2020-08" db="EMBL/GenBank/DDBJ databases">
        <title>Genomic Encyclopedia of Type Strains, Phase IV (KMG-IV): sequencing the most valuable type-strain genomes for metagenomic binning, comparative biology and taxonomic classification.</title>
        <authorList>
            <person name="Goeker M."/>
        </authorList>
    </citation>
    <scope>NUCLEOTIDE SEQUENCE [LARGE SCALE GENOMIC DNA]</scope>
    <source>
        <strain evidence="9 10">DSM 11590</strain>
    </source>
</reference>
<dbReference type="PANTHER" id="PTHR43808:SF25">
    <property type="entry name" value="PEPTIDASE M20 DIMERISATION DOMAIN-CONTAINING PROTEIN"/>
    <property type="match status" value="1"/>
</dbReference>
<comment type="caution">
    <text evidence="9">The sequence shown here is derived from an EMBL/GenBank/DDBJ whole genome shotgun (WGS) entry which is preliminary data.</text>
</comment>
<keyword evidence="4" id="KW-0479">Metal-binding</keyword>
<organism evidence="9 10">
    <name type="scientific">Novispirillum itersonii</name>
    <name type="common">Aquaspirillum itersonii</name>
    <dbReference type="NCBI Taxonomy" id="189"/>
    <lineage>
        <taxon>Bacteria</taxon>
        <taxon>Pseudomonadati</taxon>
        <taxon>Pseudomonadota</taxon>
        <taxon>Alphaproteobacteria</taxon>
        <taxon>Rhodospirillales</taxon>
        <taxon>Novispirillaceae</taxon>
        <taxon>Novispirillum</taxon>
    </lineage>
</organism>
<evidence type="ECO:0000256" key="4">
    <source>
        <dbReference type="ARBA" id="ARBA00022723"/>
    </source>
</evidence>
<dbReference type="Pfam" id="PF01546">
    <property type="entry name" value="Peptidase_M20"/>
    <property type="match status" value="1"/>
</dbReference>
<dbReference type="InterPro" id="IPR036264">
    <property type="entry name" value="Bact_exopeptidase_dim_dom"/>
</dbReference>
<dbReference type="AlphaFoldDB" id="A0A7W9ZF72"/>
<comment type="cofactor">
    <cofactor evidence="2">
        <name>Zn(2+)</name>
        <dbReference type="ChEBI" id="CHEBI:29105"/>
    </cofactor>
</comment>
<proteinExistence type="inferred from homology"/>
<dbReference type="InterPro" id="IPR002933">
    <property type="entry name" value="Peptidase_M20"/>
</dbReference>
<dbReference type="GO" id="GO:0008777">
    <property type="term" value="F:acetylornithine deacetylase activity"/>
    <property type="evidence" value="ECO:0007669"/>
    <property type="project" value="UniProtKB-EC"/>
</dbReference>
<protein>
    <submittedName>
        <fullName evidence="9">Acetylornithine deacetylase</fullName>
        <ecNumber evidence="9">3.5.1.16</ecNumber>
    </submittedName>
</protein>
<evidence type="ECO:0000256" key="1">
    <source>
        <dbReference type="ARBA" id="ARBA00001941"/>
    </source>
</evidence>
<dbReference type="CDD" id="cd03895">
    <property type="entry name" value="M20_ArgE_DapE-like"/>
    <property type="match status" value="1"/>
</dbReference>
<dbReference type="Gene3D" id="3.40.630.10">
    <property type="entry name" value="Zn peptidases"/>
    <property type="match status" value="1"/>
</dbReference>
<keyword evidence="5 9" id="KW-0378">Hydrolase</keyword>
<dbReference type="RefSeq" id="WP_184262789.1">
    <property type="nucleotide sequence ID" value="NZ_JACIIX010000004.1"/>
</dbReference>
<dbReference type="InterPro" id="IPR050072">
    <property type="entry name" value="Peptidase_M20A"/>
</dbReference>
<dbReference type="NCBIfam" id="NF005306">
    <property type="entry name" value="PRK06837.1"/>
    <property type="match status" value="1"/>
</dbReference>
<dbReference type="Pfam" id="PF07687">
    <property type="entry name" value="M20_dimer"/>
    <property type="match status" value="1"/>
</dbReference>
<evidence type="ECO:0000256" key="7">
    <source>
        <dbReference type="ARBA" id="ARBA00023285"/>
    </source>
</evidence>
<comment type="similarity">
    <text evidence="3">Belongs to the peptidase M20A family.</text>
</comment>
<dbReference type="EC" id="3.5.1.16" evidence="9"/>
<evidence type="ECO:0000256" key="6">
    <source>
        <dbReference type="ARBA" id="ARBA00022833"/>
    </source>
</evidence>
<name>A0A7W9ZF72_NOVIT</name>
<evidence type="ECO:0000259" key="8">
    <source>
        <dbReference type="Pfam" id="PF07687"/>
    </source>
</evidence>
<evidence type="ECO:0000256" key="3">
    <source>
        <dbReference type="ARBA" id="ARBA00006247"/>
    </source>
</evidence>
<dbReference type="EMBL" id="JACIIX010000004">
    <property type="protein sequence ID" value="MBB6210013.1"/>
    <property type="molecule type" value="Genomic_DNA"/>
</dbReference>
<dbReference type="Gene3D" id="3.30.70.360">
    <property type="match status" value="1"/>
</dbReference>
<dbReference type="InterPro" id="IPR033687">
    <property type="entry name" value="YodQ-like"/>
</dbReference>
<feature type="domain" description="Peptidase M20 dimerisation" evidence="8">
    <location>
        <begin position="214"/>
        <end position="328"/>
    </location>
</feature>
<keyword evidence="7" id="KW-0170">Cobalt</keyword>
<comment type="cofactor">
    <cofactor evidence="1">
        <name>Co(2+)</name>
        <dbReference type="ChEBI" id="CHEBI:48828"/>
    </cofactor>
</comment>
<sequence>MAPASDPMSLAGSPGFLPALTQAVADGHEACITLLADLVRHPSLLGQEQSAQDLIAGVFTGLGLTVDRFSIDLDALRSMPGFSPAVTAPDGRDNVVGIYQPRVHSGRSLILNGHIDVVPTGPADLWSADPFDPVIRDGRMYGRGVGDMKAGIAAYIAAFSALRRMGYQPAAPVFFQSVVEEECTGNGALACLHRGYRADAAVIPEPFGQTLMTAQVGVMWLQIVVTGTPAHVLDTGAGRNAIESAYAIAGHLKPLEQAWNDRACPHRHAAFDGHNHPIHFNLGKIEGGEWASSVPTRCTLDMRIGFHPGQDPAAVRAAVEDTIAQALRTDPALNGVKAEVSYGGFQAEGFALPEDAEVLAELEASHHAVTGGIPRRVAMTCTTDARFFALYGDTPATCYGPHASRIHGIDESVDLASVQEVTAVLALFIARWCGLEPIVEQ</sequence>
<evidence type="ECO:0000313" key="10">
    <source>
        <dbReference type="Proteomes" id="UP000544872"/>
    </source>
</evidence>
<dbReference type="InterPro" id="IPR010182">
    <property type="entry name" value="ArgE/DapE"/>
</dbReference>
<dbReference type="GO" id="GO:0046872">
    <property type="term" value="F:metal ion binding"/>
    <property type="evidence" value="ECO:0007669"/>
    <property type="project" value="UniProtKB-KW"/>
</dbReference>
<evidence type="ECO:0000256" key="5">
    <source>
        <dbReference type="ARBA" id="ARBA00022801"/>
    </source>
</evidence>
<dbReference type="NCBIfam" id="TIGR01910">
    <property type="entry name" value="DapE-ArgE"/>
    <property type="match status" value="1"/>
</dbReference>